<gene>
    <name evidence="1" type="ORF">F5144DRAFT_606937</name>
</gene>
<organism evidence="1 2">
    <name type="scientific">Chaetomium tenue</name>
    <dbReference type="NCBI Taxonomy" id="1854479"/>
    <lineage>
        <taxon>Eukaryota</taxon>
        <taxon>Fungi</taxon>
        <taxon>Dikarya</taxon>
        <taxon>Ascomycota</taxon>
        <taxon>Pezizomycotina</taxon>
        <taxon>Sordariomycetes</taxon>
        <taxon>Sordariomycetidae</taxon>
        <taxon>Sordariales</taxon>
        <taxon>Chaetomiaceae</taxon>
        <taxon>Chaetomium</taxon>
    </lineage>
</organism>
<accession>A0ACB7NVA9</accession>
<proteinExistence type="predicted"/>
<comment type="caution">
    <text evidence="1">The sequence shown here is derived from an EMBL/GenBank/DDBJ whole genome shotgun (WGS) entry which is preliminary data.</text>
</comment>
<protein>
    <submittedName>
        <fullName evidence="1">Uncharacterized protein</fullName>
    </submittedName>
</protein>
<reference evidence="1 2" key="1">
    <citation type="journal article" date="2021" name="Nat. Commun.">
        <title>Genetic determinants of endophytism in the Arabidopsis root mycobiome.</title>
        <authorList>
            <person name="Mesny F."/>
            <person name="Miyauchi S."/>
            <person name="Thiergart T."/>
            <person name="Pickel B."/>
            <person name="Atanasova L."/>
            <person name="Karlsson M."/>
            <person name="Huettel B."/>
            <person name="Barry K.W."/>
            <person name="Haridas S."/>
            <person name="Chen C."/>
            <person name="Bauer D."/>
            <person name="Andreopoulos W."/>
            <person name="Pangilinan J."/>
            <person name="LaButti K."/>
            <person name="Riley R."/>
            <person name="Lipzen A."/>
            <person name="Clum A."/>
            <person name="Drula E."/>
            <person name="Henrissat B."/>
            <person name="Kohler A."/>
            <person name="Grigoriev I.V."/>
            <person name="Martin F.M."/>
            <person name="Hacquard S."/>
        </authorList>
    </citation>
    <scope>NUCLEOTIDE SEQUENCE [LARGE SCALE GENOMIC DNA]</scope>
    <source>
        <strain evidence="1 2">MPI-SDFR-AT-0079</strain>
    </source>
</reference>
<name>A0ACB7NVA9_9PEZI</name>
<dbReference type="Proteomes" id="UP000724584">
    <property type="component" value="Unassembled WGS sequence"/>
</dbReference>
<keyword evidence="2" id="KW-1185">Reference proteome</keyword>
<evidence type="ECO:0000313" key="2">
    <source>
        <dbReference type="Proteomes" id="UP000724584"/>
    </source>
</evidence>
<dbReference type="EMBL" id="JAGIZQ010000007">
    <property type="protein sequence ID" value="KAH6617441.1"/>
    <property type="molecule type" value="Genomic_DNA"/>
</dbReference>
<sequence length="68" mass="8053">MSDAEFESNKRSIIGNRLERLKYMEQESNRHWAHIHSELYAFDADTVAQLLAPLDARHILLQREYPAR</sequence>
<evidence type="ECO:0000313" key="1">
    <source>
        <dbReference type="EMBL" id="KAH6617441.1"/>
    </source>
</evidence>